<feature type="compositionally biased region" description="Low complexity" evidence="1">
    <location>
        <begin position="29"/>
        <end position="62"/>
    </location>
</feature>
<organism evidence="3 4">
    <name type="scientific">Pseudomonas juntendi</name>
    <dbReference type="NCBI Taxonomy" id="2666183"/>
    <lineage>
        <taxon>Bacteria</taxon>
        <taxon>Pseudomonadati</taxon>
        <taxon>Pseudomonadota</taxon>
        <taxon>Gammaproteobacteria</taxon>
        <taxon>Pseudomonadales</taxon>
        <taxon>Pseudomonadaceae</taxon>
        <taxon>Pseudomonas</taxon>
    </lineage>
</organism>
<protein>
    <submittedName>
        <fullName evidence="3">Uncharacterized protein</fullName>
    </submittedName>
</protein>
<keyword evidence="2" id="KW-0472">Membrane</keyword>
<feature type="transmembrane region" description="Helical" evidence="2">
    <location>
        <begin position="193"/>
        <end position="215"/>
    </location>
</feature>
<evidence type="ECO:0000256" key="1">
    <source>
        <dbReference type="SAM" id="MobiDB-lite"/>
    </source>
</evidence>
<sequence length="238" mass="25095">MSVTQSDSTASESMEEGAAPIDPVPGVSTTGACPAGTAPPAASNSENASAADASSSGQSSSATDGVNSDHRKEGDWESRWCDAARKEIRRDAVYVGIVFAITILALFLTWRGTTFSILAYGCDTCSSAKFNQYAFFFLGGLLGGTMFGVKYLYKVVARGYWNIDRRLWRIFSPFLSGGSALAIGGLLDSGMLGLSIKAASMSFYFSLGFISGYFADSALAKMQEIADTVFGSSARSAK</sequence>
<dbReference type="EMBL" id="CP146691">
    <property type="protein sequence ID" value="WWY19448.1"/>
    <property type="molecule type" value="Genomic_DNA"/>
</dbReference>
<dbReference type="RefSeq" id="WP_156336257.1">
    <property type="nucleotide sequence ID" value="NZ_CP146690.1"/>
</dbReference>
<evidence type="ECO:0000313" key="4">
    <source>
        <dbReference type="Proteomes" id="UP001375228"/>
    </source>
</evidence>
<feature type="transmembrane region" description="Helical" evidence="2">
    <location>
        <begin position="170"/>
        <end position="187"/>
    </location>
</feature>
<evidence type="ECO:0000313" key="3">
    <source>
        <dbReference type="EMBL" id="WWY19448.1"/>
    </source>
</evidence>
<feature type="compositionally biased region" description="Polar residues" evidence="1">
    <location>
        <begin position="1"/>
        <end position="12"/>
    </location>
</feature>
<evidence type="ECO:0000256" key="2">
    <source>
        <dbReference type="SAM" id="Phobius"/>
    </source>
</evidence>
<proteinExistence type="predicted"/>
<feature type="transmembrane region" description="Helical" evidence="2">
    <location>
        <begin position="92"/>
        <end position="110"/>
    </location>
</feature>
<dbReference type="Proteomes" id="UP001375228">
    <property type="component" value="Chromosome"/>
</dbReference>
<feature type="region of interest" description="Disordered" evidence="1">
    <location>
        <begin position="1"/>
        <end position="73"/>
    </location>
</feature>
<accession>A0ABZ2J8E0</accession>
<feature type="transmembrane region" description="Helical" evidence="2">
    <location>
        <begin position="130"/>
        <end position="149"/>
    </location>
</feature>
<gene>
    <name evidence="3" type="ORF">V9385_17495</name>
</gene>
<keyword evidence="4" id="KW-1185">Reference proteome</keyword>
<reference evidence="3 4" key="1">
    <citation type="submission" date="2024-03" db="EMBL/GenBank/DDBJ databases">
        <title>Pseudomonas juntendi.</title>
        <authorList>
            <person name="Liu Y."/>
        </authorList>
    </citation>
    <scope>NUCLEOTIDE SEQUENCE [LARGE SCALE GENOMIC DNA]</scope>
    <source>
        <strain evidence="3 4">L4046hy</strain>
    </source>
</reference>
<name>A0ABZ2J8E0_9PSED</name>
<keyword evidence="2" id="KW-1133">Transmembrane helix</keyword>
<keyword evidence="2" id="KW-0812">Transmembrane</keyword>